<proteinExistence type="predicted"/>
<accession>M2Z172</accession>
<dbReference type="EMBL" id="AONQ01000088">
    <property type="protein sequence ID" value="EME68020.1"/>
    <property type="molecule type" value="Genomic_DNA"/>
</dbReference>
<organism evidence="1 2">
    <name type="scientific">Paramagnetospirillum caucaseum</name>
    <dbReference type="NCBI Taxonomy" id="1244869"/>
    <lineage>
        <taxon>Bacteria</taxon>
        <taxon>Pseudomonadati</taxon>
        <taxon>Pseudomonadota</taxon>
        <taxon>Alphaproteobacteria</taxon>
        <taxon>Rhodospirillales</taxon>
        <taxon>Magnetospirillaceae</taxon>
        <taxon>Paramagnetospirillum</taxon>
    </lineage>
</organism>
<dbReference type="AlphaFoldDB" id="M2Z172"/>
<dbReference type="Proteomes" id="UP000011744">
    <property type="component" value="Unassembled WGS sequence"/>
</dbReference>
<dbReference type="RefSeq" id="WP_008621416.1">
    <property type="nucleotide sequence ID" value="NZ_AONQ01000088.1"/>
</dbReference>
<comment type="caution">
    <text evidence="1">The sequence shown here is derived from an EMBL/GenBank/DDBJ whole genome shotgun (WGS) entry which is preliminary data.</text>
</comment>
<gene>
    <name evidence="1" type="ORF">H261_20607</name>
</gene>
<keyword evidence="2" id="KW-1185">Reference proteome</keyword>
<evidence type="ECO:0000313" key="1">
    <source>
        <dbReference type="EMBL" id="EME68020.1"/>
    </source>
</evidence>
<reference evidence="1 2" key="1">
    <citation type="journal article" date="2014" name="Genome Announc.">
        <title>Draft Genome Sequence of Magnetospirillum sp. Strain SO-1, a Freshwater Magnetotactic Bacterium Isolated from the Ol'khovka River, Russia.</title>
        <authorList>
            <person name="Grouzdev D.S."/>
            <person name="Dziuba M.V."/>
            <person name="Sukhacheva M.S."/>
            <person name="Mardanov A.V."/>
            <person name="Beletskiy A.V."/>
            <person name="Kuznetsov B.B."/>
            <person name="Skryabin K.G."/>
        </authorList>
    </citation>
    <scope>NUCLEOTIDE SEQUENCE [LARGE SCALE GENOMIC DNA]</scope>
    <source>
        <strain evidence="1 2">SO-1</strain>
    </source>
</reference>
<name>M2Z172_9PROT</name>
<sequence length="73" mass="8084">MAALLTLNFRGPISLESRYDVIRIEGGFATLFVVRRDMLLHLVEDLLRHDDASSCLFHGRQKGGPEEISGATA</sequence>
<protein>
    <submittedName>
        <fullName evidence="1">Uncharacterized protein</fullName>
    </submittedName>
</protein>
<evidence type="ECO:0000313" key="2">
    <source>
        <dbReference type="Proteomes" id="UP000011744"/>
    </source>
</evidence>